<keyword evidence="3" id="KW-1185">Reference proteome</keyword>
<organism evidence="2 3">
    <name type="scientific">Byssothecium circinans</name>
    <dbReference type="NCBI Taxonomy" id="147558"/>
    <lineage>
        <taxon>Eukaryota</taxon>
        <taxon>Fungi</taxon>
        <taxon>Dikarya</taxon>
        <taxon>Ascomycota</taxon>
        <taxon>Pezizomycotina</taxon>
        <taxon>Dothideomycetes</taxon>
        <taxon>Pleosporomycetidae</taxon>
        <taxon>Pleosporales</taxon>
        <taxon>Massarineae</taxon>
        <taxon>Massarinaceae</taxon>
        <taxon>Byssothecium</taxon>
    </lineage>
</organism>
<dbReference type="Proteomes" id="UP000800035">
    <property type="component" value="Unassembled WGS sequence"/>
</dbReference>
<dbReference type="InterPro" id="IPR012340">
    <property type="entry name" value="NA-bd_OB-fold"/>
</dbReference>
<sequence length="373" mass="40808">MRLKMLSGAPLRENLDFSPDALLSEDAVAKVLYGFTLESSIENSTASHLKWRGLAPRDAQLRTGWSQPYLPRGALRGNDPDLSFSVLNMEGVSELPPDDITTMDTTYLSEMECFAQHSLIFHETLVSSQIAADGAADRTVSSSSFLKSSFGSTGSALDSPSLTNSQAPVLQVPSTLILTSLSSLPSANRLRSIYPQTPTPNILCVLTAPPEDKEVFVKKGGYRMNLREIVVADDTSSGFKVSFWSRPGKKDDPQNRLKDTLSRIKVGDILLLRNIALNAFRDNVYGQSLHLSIVRVRTQVEVLMNGGGISSRQLGALPSTVVTAFMKVKRWAKKHVVPEMAGSKKRQQLGLSSRAAKRSRLDDTLPPDTMESI</sequence>
<evidence type="ECO:0000313" key="2">
    <source>
        <dbReference type="EMBL" id="KAF1952566.1"/>
    </source>
</evidence>
<evidence type="ECO:0000313" key="3">
    <source>
        <dbReference type="Proteomes" id="UP000800035"/>
    </source>
</evidence>
<protein>
    <recommendedName>
        <fullName evidence="4">Nucleic acid-binding protein</fullName>
    </recommendedName>
</protein>
<evidence type="ECO:0008006" key="4">
    <source>
        <dbReference type="Google" id="ProtNLM"/>
    </source>
</evidence>
<dbReference type="OrthoDB" id="5378679at2759"/>
<gene>
    <name evidence="2" type="ORF">CC80DRAFT_176778</name>
</gene>
<accession>A0A6A5TP38</accession>
<dbReference type="EMBL" id="ML977010">
    <property type="protein sequence ID" value="KAF1952566.1"/>
    <property type="molecule type" value="Genomic_DNA"/>
</dbReference>
<feature type="region of interest" description="Disordered" evidence="1">
    <location>
        <begin position="339"/>
        <end position="373"/>
    </location>
</feature>
<evidence type="ECO:0000256" key="1">
    <source>
        <dbReference type="SAM" id="MobiDB-lite"/>
    </source>
</evidence>
<name>A0A6A5TP38_9PLEO</name>
<dbReference type="SUPFAM" id="SSF50249">
    <property type="entry name" value="Nucleic acid-binding proteins"/>
    <property type="match status" value="1"/>
</dbReference>
<reference evidence="2" key="1">
    <citation type="journal article" date="2020" name="Stud. Mycol.">
        <title>101 Dothideomycetes genomes: a test case for predicting lifestyles and emergence of pathogens.</title>
        <authorList>
            <person name="Haridas S."/>
            <person name="Albert R."/>
            <person name="Binder M."/>
            <person name="Bloem J."/>
            <person name="Labutti K."/>
            <person name="Salamov A."/>
            <person name="Andreopoulos B."/>
            <person name="Baker S."/>
            <person name="Barry K."/>
            <person name="Bills G."/>
            <person name="Bluhm B."/>
            <person name="Cannon C."/>
            <person name="Castanera R."/>
            <person name="Culley D."/>
            <person name="Daum C."/>
            <person name="Ezra D."/>
            <person name="Gonzalez J."/>
            <person name="Henrissat B."/>
            <person name="Kuo A."/>
            <person name="Liang C."/>
            <person name="Lipzen A."/>
            <person name="Lutzoni F."/>
            <person name="Magnuson J."/>
            <person name="Mondo S."/>
            <person name="Nolan M."/>
            <person name="Ohm R."/>
            <person name="Pangilinan J."/>
            <person name="Park H.-J."/>
            <person name="Ramirez L."/>
            <person name="Alfaro M."/>
            <person name="Sun H."/>
            <person name="Tritt A."/>
            <person name="Yoshinaga Y."/>
            <person name="Zwiers L.-H."/>
            <person name="Turgeon B."/>
            <person name="Goodwin S."/>
            <person name="Spatafora J."/>
            <person name="Crous P."/>
            <person name="Grigoriev I."/>
        </authorList>
    </citation>
    <scope>NUCLEOTIDE SEQUENCE</scope>
    <source>
        <strain evidence="2">CBS 675.92</strain>
    </source>
</reference>
<dbReference type="AlphaFoldDB" id="A0A6A5TP38"/>
<proteinExistence type="predicted"/>